<feature type="domain" description="Post-SET" evidence="10">
    <location>
        <begin position="1283"/>
        <end position="1299"/>
    </location>
</feature>
<dbReference type="InterPro" id="IPR007728">
    <property type="entry name" value="Pre-SET_dom"/>
</dbReference>
<dbReference type="GO" id="GO:0005634">
    <property type="term" value="C:nucleus"/>
    <property type="evidence" value="ECO:0007669"/>
    <property type="project" value="InterPro"/>
</dbReference>
<evidence type="ECO:0000256" key="3">
    <source>
        <dbReference type="ARBA" id="ARBA00022603"/>
    </source>
</evidence>
<feature type="compositionally biased region" description="Basic residues" evidence="7">
    <location>
        <begin position="429"/>
        <end position="439"/>
    </location>
</feature>
<feature type="compositionally biased region" description="Low complexity" evidence="7">
    <location>
        <begin position="474"/>
        <end position="490"/>
    </location>
</feature>
<proteinExistence type="predicted"/>
<dbReference type="GO" id="GO:0032259">
    <property type="term" value="P:methylation"/>
    <property type="evidence" value="ECO:0007669"/>
    <property type="project" value="UniProtKB-KW"/>
</dbReference>
<feature type="compositionally biased region" description="Basic and acidic residues" evidence="7">
    <location>
        <begin position="322"/>
        <end position="351"/>
    </location>
</feature>
<name>A0A6J1TU11_FRAOC</name>
<sequence>MSNPNSFRIHWPNGDKSSKDKPHIKYVLNAMKSNFNPVLKDPKESPDPDSQNDSSVDNATPLPPEDSKGIKKTSSGTHSDAVLDQKSGKKNIPTSSTNVADVENKSNAKVEPPSSRSSTSELVDDKCSAKKIPIISKSNSDSILDVKPSSKKDPISVKNSASDSQLEKKNNSKKDQSNSKNSFKPGDIGNIVKPEVNKRRSEKKLETFSVDSESLHLKCNSIPNRALPISAASNNKDLSEPKQTTTEKILPNVDLPSSTLDQGMDENEEDNKKRLARKRALRNRSVTRSETGSEGDSPASGRKRSARRWSKEGETVLQNAIARKEKSLSSIGKSDDDKAHKAIARSLREGRNSLSVGKRSQSKSQDTLSVSSAESTSEGKSKNSLQLKSQTDNINDVPKEDSKMDFDSAPQPISKPSSVKSDADCTHTKTGKRRYKPFRGLRYSFSGVTKRSKVFRRSAPSQRNVSSDFHFEESSPPLKNKSSNSTSVKKGINGVTSEKSRSRSPAVGDACTSKAKKSRRDNPLSPSPSPGDTPADANHPESTAISFGAGTAGLCLCQSKTNLYVRKETFEETDLSLMCQAVDSLEGRLIGCCNAVGGSESARLYRPSPRVPYVVVCEQHRQRLLRHHCCPGCGNYCTQGRFVQCPSLHYYHRDCQLMIAGKPQCPHCGLESPPDEVSISLGVKKYPVFLPHQKLVKQTPSARMSLGSSVTSQDQPEDVPDSIAMTLPIATTVLDKAEREKLEKFVNGACSMRGEGRSAHLPRYSAKHLYQSAKSGDSEKIIGIIRHGINPNHIFREINMRTALHVASEKGHVLAVHVLVQAGAQLDPQDGDLMTPTMLASLNGHTRIVQYLVKAGACVTHQGSDGMTALHIAAKRGDLETCHCLLTNGKAPLGYIDVKDDGGWTALVWSCEFRHVTVARYLLEKRADPLLRDSEENIALHWAAFSGSEEISERLLNHGCDVNCLNIHGDSPLHVAARQDNLQCVLLFLSRGAKPDLANVIGQQAIDCALESGDCYNAINTTAELRKMTKSSKERTNKILSNDITRGKEESEIQCLNAVDDECEPRDYVYVTKNCFTSNIHVDRTITSLQSCDCEDSCVGANCKCTQLSLQSWYDSEGKLLPEFNFFDPPMLFECNEMCSCNVKLCRNRVVQRGFKARFQLFRTVGKGWGVRTLTLIPKGTYVCEYIGEIISDCEADQREDDSYLFDLDNRDGETYCIDACRYGNIARFINHMCAPNLQPVRVFMGHHDLHFPRIAFFANRDIQPHEELGFDYGDKFWIIKYKSFTCTCGAPTCKYSVNTIKQTLAEYNRKQEEETAT</sequence>
<feature type="repeat" description="ANK" evidence="6">
    <location>
        <begin position="865"/>
        <end position="889"/>
    </location>
</feature>
<dbReference type="Proteomes" id="UP000504606">
    <property type="component" value="Unplaced"/>
</dbReference>
<dbReference type="SMART" id="SM00317">
    <property type="entry name" value="SET"/>
    <property type="match status" value="1"/>
</dbReference>
<dbReference type="PROSITE" id="PS50867">
    <property type="entry name" value="PRE_SET"/>
    <property type="match status" value="1"/>
</dbReference>
<gene>
    <name evidence="12" type="primary">LOC113218122</name>
</gene>
<dbReference type="Pfam" id="PF12796">
    <property type="entry name" value="Ank_2"/>
    <property type="match status" value="2"/>
</dbReference>
<dbReference type="GO" id="GO:0008270">
    <property type="term" value="F:zinc ion binding"/>
    <property type="evidence" value="ECO:0007669"/>
    <property type="project" value="InterPro"/>
</dbReference>
<dbReference type="OrthoDB" id="616263at2759"/>
<evidence type="ECO:0000256" key="2">
    <source>
        <dbReference type="ARBA" id="ARBA00022454"/>
    </source>
</evidence>
<dbReference type="SMART" id="SM00468">
    <property type="entry name" value="PreSET"/>
    <property type="match status" value="1"/>
</dbReference>
<dbReference type="CDD" id="cd10543">
    <property type="entry name" value="SET_EHMT"/>
    <property type="match status" value="1"/>
</dbReference>
<feature type="repeat" description="ANK" evidence="6">
    <location>
        <begin position="832"/>
        <end position="864"/>
    </location>
</feature>
<evidence type="ECO:0000313" key="11">
    <source>
        <dbReference type="Proteomes" id="UP000504606"/>
    </source>
</evidence>
<dbReference type="Gene3D" id="2.170.270.10">
    <property type="entry name" value="SET domain"/>
    <property type="match status" value="1"/>
</dbReference>
<evidence type="ECO:0000256" key="7">
    <source>
        <dbReference type="SAM" id="MobiDB-lite"/>
    </source>
</evidence>
<dbReference type="PANTHER" id="PTHR46307">
    <property type="entry name" value="G9A, ISOFORM B"/>
    <property type="match status" value="1"/>
</dbReference>
<dbReference type="InterPro" id="IPR047762">
    <property type="entry name" value="EHMT_CRR"/>
</dbReference>
<dbReference type="InterPro" id="IPR003616">
    <property type="entry name" value="Post-SET_dom"/>
</dbReference>
<evidence type="ECO:0000256" key="4">
    <source>
        <dbReference type="ARBA" id="ARBA00022679"/>
    </source>
</evidence>
<feature type="region of interest" description="Disordered" evidence="7">
    <location>
        <begin position="1"/>
        <end position="543"/>
    </location>
</feature>
<dbReference type="InterPro" id="IPR001214">
    <property type="entry name" value="SET_dom"/>
</dbReference>
<evidence type="ECO:0000259" key="9">
    <source>
        <dbReference type="PROSITE" id="PS50867"/>
    </source>
</evidence>
<feature type="repeat" description="ANK" evidence="6">
    <location>
        <begin position="968"/>
        <end position="1000"/>
    </location>
</feature>
<dbReference type="CTD" id="30971"/>
<dbReference type="Pfam" id="PF21533">
    <property type="entry name" value="EHMT1-2_CRR"/>
    <property type="match status" value="1"/>
</dbReference>
<dbReference type="GeneID" id="113218122"/>
<dbReference type="PANTHER" id="PTHR46307:SF4">
    <property type="entry name" value="G9A, ISOFORM B"/>
    <property type="match status" value="1"/>
</dbReference>
<dbReference type="CDD" id="cd20905">
    <property type="entry name" value="EHMT_ZBD"/>
    <property type="match status" value="1"/>
</dbReference>
<feature type="compositionally biased region" description="Basic and acidic residues" evidence="7">
    <location>
        <begin position="165"/>
        <end position="177"/>
    </location>
</feature>
<keyword evidence="3" id="KW-0489">Methyltransferase</keyword>
<dbReference type="GO" id="GO:0000785">
    <property type="term" value="C:chromatin"/>
    <property type="evidence" value="ECO:0007669"/>
    <property type="project" value="TreeGrafter"/>
</dbReference>
<keyword evidence="5" id="KW-0949">S-adenosyl-L-methionine</keyword>
<dbReference type="InterPro" id="IPR043550">
    <property type="entry name" value="EHMT1/EHMT2"/>
</dbReference>
<dbReference type="InterPro" id="IPR036770">
    <property type="entry name" value="Ankyrin_rpt-contain_sf"/>
</dbReference>
<dbReference type="InterPro" id="IPR002110">
    <property type="entry name" value="Ankyrin_rpt"/>
</dbReference>
<evidence type="ECO:0000259" key="8">
    <source>
        <dbReference type="PROSITE" id="PS50280"/>
    </source>
</evidence>
<evidence type="ECO:0000256" key="5">
    <source>
        <dbReference type="ARBA" id="ARBA00022691"/>
    </source>
</evidence>
<keyword evidence="4" id="KW-0808">Transferase</keyword>
<dbReference type="SMART" id="SM00248">
    <property type="entry name" value="ANK"/>
    <property type="match status" value="7"/>
</dbReference>
<dbReference type="Pfam" id="PF13637">
    <property type="entry name" value="Ank_4"/>
    <property type="match status" value="1"/>
</dbReference>
<dbReference type="GO" id="GO:0000122">
    <property type="term" value="P:negative regulation of transcription by RNA polymerase II"/>
    <property type="evidence" value="ECO:0007669"/>
    <property type="project" value="TreeGrafter"/>
</dbReference>
<feature type="compositionally biased region" description="Polar residues" evidence="7">
    <location>
        <begin position="352"/>
        <end position="394"/>
    </location>
</feature>
<feature type="compositionally biased region" description="Polar residues" evidence="7">
    <location>
        <begin position="48"/>
        <end position="58"/>
    </location>
</feature>
<dbReference type="Pfam" id="PF05033">
    <property type="entry name" value="Pre-SET"/>
    <property type="match status" value="1"/>
</dbReference>
<evidence type="ECO:0000256" key="1">
    <source>
        <dbReference type="ARBA" id="ARBA00004286"/>
    </source>
</evidence>
<feature type="domain" description="SET" evidence="8">
    <location>
        <begin position="1157"/>
        <end position="1274"/>
    </location>
</feature>
<protein>
    <submittedName>
        <fullName evidence="12">Histone-lysine N-methyltransferase EHMT2</fullName>
    </submittedName>
</protein>
<dbReference type="PRINTS" id="PR01415">
    <property type="entry name" value="ANKYRIN"/>
</dbReference>
<dbReference type="SUPFAM" id="SSF48403">
    <property type="entry name" value="Ankyrin repeat"/>
    <property type="match status" value="1"/>
</dbReference>
<dbReference type="SUPFAM" id="SSF82199">
    <property type="entry name" value="SET domain"/>
    <property type="match status" value="1"/>
</dbReference>
<feature type="compositionally biased region" description="Polar residues" evidence="7">
    <location>
        <begin position="231"/>
        <end position="247"/>
    </location>
</feature>
<dbReference type="PROSITE" id="PS50297">
    <property type="entry name" value="ANK_REP_REGION"/>
    <property type="match status" value="4"/>
</dbReference>
<feature type="domain" description="Pre-SET" evidence="9">
    <location>
        <begin position="1090"/>
        <end position="1154"/>
    </location>
</feature>
<dbReference type="RefSeq" id="XP_026294111.1">
    <property type="nucleotide sequence ID" value="XM_026438326.2"/>
</dbReference>
<dbReference type="KEGG" id="foc:113218122"/>
<feature type="compositionally biased region" description="Basic and acidic residues" evidence="7">
    <location>
        <begin position="195"/>
        <end position="206"/>
    </location>
</feature>
<dbReference type="PROSITE" id="PS50088">
    <property type="entry name" value="ANK_REPEAT"/>
    <property type="match status" value="5"/>
</dbReference>
<feature type="repeat" description="ANK" evidence="6">
    <location>
        <begin position="935"/>
        <end position="967"/>
    </location>
</feature>
<comment type="subcellular location">
    <subcellularLocation>
        <location evidence="1">Chromosome</location>
    </subcellularLocation>
</comment>
<dbReference type="PROSITE" id="PS50868">
    <property type="entry name" value="POST_SET"/>
    <property type="match status" value="1"/>
</dbReference>
<dbReference type="Pfam" id="PF00856">
    <property type="entry name" value="SET"/>
    <property type="match status" value="1"/>
</dbReference>
<dbReference type="Gene3D" id="1.25.40.20">
    <property type="entry name" value="Ankyrin repeat-containing domain"/>
    <property type="match status" value="2"/>
</dbReference>
<dbReference type="GO" id="GO:0046974">
    <property type="term" value="F:histone H3K9 methyltransferase activity"/>
    <property type="evidence" value="ECO:0007669"/>
    <property type="project" value="TreeGrafter"/>
</dbReference>
<feature type="compositionally biased region" description="Basic and acidic residues" evidence="7">
    <location>
        <begin position="397"/>
        <end position="406"/>
    </location>
</feature>
<reference evidence="12" key="1">
    <citation type="submission" date="2025-08" db="UniProtKB">
        <authorList>
            <consortium name="RefSeq"/>
        </authorList>
    </citation>
    <scope>IDENTIFICATION</scope>
    <source>
        <tissue evidence="12">Whole organism</tissue>
    </source>
</reference>
<accession>A0A6J1TU11</accession>
<keyword evidence="6" id="KW-0040">ANK repeat</keyword>
<dbReference type="InterPro" id="IPR046341">
    <property type="entry name" value="SET_dom_sf"/>
</dbReference>
<feature type="repeat" description="ANK" evidence="6">
    <location>
        <begin position="799"/>
        <end position="831"/>
    </location>
</feature>
<evidence type="ECO:0000256" key="6">
    <source>
        <dbReference type="PROSITE-ProRule" id="PRU00023"/>
    </source>
</evidence>
<dbReference type="GO" id="GO:0002039">
    <property type="term" value="F:p53 binding"/>
    <property type="evidence" value="ECO:0007669"/>
    <property type="project" value="InterPro"/>
</dbReference>
<keyword evidence="2" id="KW-0158">Chromosome</keyword>
<organism evidence="11 12">
    <name type="scientific">Frankliniella occidentalis</name>
    <name type="common">Western flower thrips</name>
    <name type="synonym">Euthrips occidentalis</name>
    <dbReference type="NCBI Taxonomy" id="133901"/>
    <lineage>
        <taxon>Eukaryota</taxon>
        <taxon>Metazoa</taxon>
        <taxon>Ecdysozoa</taxon>
        <taxon>Arthropoda</taxon>
        <taxon>Hexapoda</taxon>
        <taxon>Insecta</taxon>
        <taxon>Pterygota</taxon>
        <taxon>Neoptera</taxon>
        <taxon>Paraneoptera</taxon>
        <taxon>Thysanoptera</taxon>
        <taxon>Terebrantia</taxon>
        <taxon>Thripoidea</taxon>
        <taxon>Thripidae</taxon>
        <taxon>Frankliniella</taxon>
    </lineage>
</organism>
<keyword evidence="11" id="KW-1185">Reference proteome</keyword>
<evidence type="ECO:0000313" key="12">
    <source>
        <dbReference type="RefSeq" id="XP_026294111.1"/>
    </source>
</evidence>
<dbReference type="PROSITE" id="PS50280">
    <property type="entry name" value="SET"/>
    <property type="match status" value="1"/>
</dbReference>
<evidence type="ECO:0000259" key="10">
    <source>
        <dbReference type="PROSITE" id="PS50868"/>
    </source>
</evidence>